<dbReference type="PIRSF" id="PIRSF019169">
    <property type="entry name" value="PilM"/>
    <property type="match status" value="1"/>
</dbReference>
<comment type="caution">
    <text evidence="1">The sequence shown here is derived from an EMBL/GenBank/DDBJ whole genome shotgun (WGS) entry which is preliminary data.</text>
</comment>
<dbReference type="AlphaFoldDB" id="A0A1G1YZS5"/>
<protein>
    <recommendedName>
        <fullName evidence="3">SHS2 domain-containing protein</fullName>
    </recommendedName>
</protein>
<dbReference type="InterPro" id="IPR050696">
    <property type="entry name" value="FtsA/MreB"/>
</dbReference>
<dbReference type="Proteomes" id="UP000178651">
    <property type="component" value="Unassembled WGS sequence"/>
</dbReference>
<reference evidence="1 2" key="1">
    <citation type="journal article" date="2016" name="Nat. Commun.">
        <title>Thousands of microbial genomes shed light on interconnected biogeochemical processes in an aquifer system.</title>
        <authorList>
            <person name="Anantharaman K."/>
            <person name="Brown C.T."/>
            <person name="Hug L.A."/>
            <person name="Sharon I."/>
            <person name="Castelle C.J."/>
            <person name="Probst A.J."/>
            <person name="Thomas B.C."/>
            <person name="Singh A."/>
            <person name="Wilkins M.J."/>
            <person name="Karaoz U."/>
            <person name="Brodie E.L."/>
            <person name="Williams K.H."/>
            <person name="Hubbard S.S."/>
            <person name="Banfield J.F."/>
        </authorList>
    </citation>
    <scope>NUCLEOTIDE SEQUENCE [LARGE SCALE GENOMIC DNA]</scope>
</reference>
<dbReference type="SUPFAM" id="SSF53067">
    <property type="entry name" value="Actin-like ATPase domain"/>
    <property type="match status" value="2"/>
</dbReference>
<name>A0A1G1YZS5_9BACT</name>
<proteinExistence type="predicted"/>
<dbReference type="EMBL" id="MHIU01000046">
    <property type="protein sequence ID" value="OGY57110.1"/>
    <property type="molecule type" value="Genomic_DNA"/>
</dbReference>
<dbReference type="NCBIfam" id="TIGR01175">
    <property type="entry name" value="pilM"/>
    <property type="match status" value="1"/>
</dbReference>
<evidence type="ECO:0000313" key="2">
    <source>
        <dbReference type="Proteomes" id="UP000178651"/>
    </source>
</evidence>
<accession>A0A1G1YZS5</accession>
<evidence type="ECO:0008006" key="3">
    <source>
        <dbReference type="Google" id="ProtNLM"/>
    </source>
</evidence>
<dbReference type="CDD" id="cd24049">
    <property type="entry name" value="ASKHA_NBD_PilM"/>
    <property type="match status" value="1"/>
</dbReference>
<dbReference type="PANTHER" id="PTHR32432">
    <property type="entry name" value="CELL DIVISION PROTEIN FTSA-RELATED"/>
    <property type="match status" value="1"/>
</dbReference>
<dbReference type="Pfam" id="PF11104">
    <property type="entry name" value="PilM_2"/>
    <property type="match status" value="1"/>
</dbReference>
<sequence length="361" mass="39487">MFDFLNSVKSLAGKGSSLGVDIGTASIKMVELAQVNGKPTLKNYGILESYGHLERPNDAIQTSTLKVLEKETGDLLKLLLKNLNITTTDAVASLPTFSSFTTLLDVPVMSPKETAQAMEYQAKAFVPMPISEISIDWLPVGEYDDDKGLKHQQIFLVSVPNEQVRKYKRIFKIAGLNLKALEIEGLSIARILTMGDPTTTLIVDIGARSTTFSIAERGLLKQTAQIDWGGGSIAQVIASSLNINIRRAEELKRQKGLLAMGGEQELSTLMMPMLDAILNEVVRFKDNYEKNYRGKVERIMLAGGGSSLAGLEKYVGDQFKIPVVKADPFSKIVCPLETEPTIKDIGPSFSVALGLSMRQFI</sequence>
<dbReference type="PANTHER" id="PTHR32432:SF3">
    <property type="entry name" value="ETHANOLAMINE UTILIZATION PROTEIN EUTJ"/>
    <property type="match status" value="1"/>
</dbReference>
<organism evidence="1 2">
    <name type="scientific">Candidatus Colwellbacteria bacterium RIFCSPHIGHO2_02_FULL_43_15</name>
    <dbReference type="NCBI Taxonomy" id="1797686"/>
    <lineage>
        <taxon>Bacteria</taxon>
        <taxon>Candidatus Colwelliibacteriota</taxon>
    </lineage>
</organism>
<dbReference type="Gene3D" id="3.30.420.40">
    <property type="match status" value="2"/>
</dbReference>
<dbReference type="InterPro" id="IPR005883">
    <property type="entry name" value="PilM"/>
</dbReference>
<gene>
    <name evidence="1" type="ORF">A3D47_00365</name>
</gene>
<dbReference type="Gene3D" id="3.30.1490.300">
    <property type="match status" value="1"/>
</dbReference>
<evidence type="ECO:0000313" key="1">
    <source>
        <dbReference type="EMBL" id="OGY57110.1"/>
    </source>
</evidence>
<dbReference type="InterPro" id="IPR043129">
    <property type="entry name" value="ATPase_NBD"/>
</dbReference>